<feature type="compositionally biased region" description="Basic and acidic residues" evidence="1">
    <location>
        <begin position="50"/>
        <end position="70"/>
    </location>
</feature>
<name>A0A1V0DX40_9CAUD</name>
<accession>A0A1V0DX40</accession>
<dbReference type="GeneID" id="62679237"/>
<evidence type="ECO:0000313" key="3">
    <source>
        <dbReference type="Proteomes" id="UP000225878"/>
    </source>
</evidence>
<protein>
    <submittedName>
        <fullName evidence="2">Putative terminase small subunit</fullName>
    </submittedName>
</protein>
<reference evidence="2" key="1">
    <citation type="submission" date="2016-11" db="EMBL/GenBank/DDBJ databases">
        <title>The complete genome sequence of Cyanosiphovirus S-ESS1.</title>
        <authorList>
            <person name="Han Y."/>
        </authorList>
    </citation>
    <scope>NUCLEOTIDE SEQUENCE [LARGE SCALE GENOMIC DNA]</scope>
</reference>
<sequence length="301" mass="34071">MVWPDVEPRTLQAVHQASASVRPKSRPGFPAPDFDRRNSGLRRAGCPQKTRRDSRPDHGSRESKIAEGRMTDDLEARLAAHKDKRKLEGIGLADSALQGVTVSFLAQVFRMDPAKVKRLLVNCPIKETRKRGTTQTQHLYDLAQASQYLVEPKISVEEVLAQIKREDLPPAINTAFWDAQLKRQKWEENAGQLWRTETIRSVIGGMFQTIKFTIQLWADTIERQKGLSEEQRDLLNDMTDQLQQQIFVSLEENARNTMTGPQIAELNDMLDRARQGVKVVLNTALIEGEGSDVDDDFADLI</sequence>
<evidence type="ECO:0000256" key="1">
    <source>
        <dbReference type="SAM" id="MobiDB-lite"/>
    </source>
</evidence>
<evidence type="ECO:0000313" key="2">
    <source>
        <dbReference type="EMBL" id="ARB05701.1"/>
    </source>
</evidence>
<feature type="region of interest" description="Disordered" evidence="1">
    <location>
        <begin position="1"/>
        <end position="70"/>
    </location>
</feature>
<dbReference type="RefSeq" id="YP_009997092.1">
    <property type="nucleotide sequence ID" value="NC_052968.1"/>
</dbReference>
<proteinExistence type="predicted"/>
<keyword evidence="3" id="KW-1185">Reference proteome</keyword>
<dbReference type="Proteomes" id="UP000225878">
    <property type="component" value="Segment"/>
</dbReference>
<organism evidence="2">
    <name type="scientific">Synechococcus virus S-ESS1</name>
    <dbReference type="NCBI Taxonomy" id="1964565"/>
    <lineage>
        <taxon>Viruses</taxon>
        <taxon>Duplodnaviria</taxon>
        <taxon>Heunggongvirae</taxon>
        <taxon>Uroviricota</taxon>
        <taxon>Caudoviricetes</taxon>
        <taxon>Casjensviridae</taxon>
        <taxon>Sessunavirus</taxon>
        <taxon>Sessunavirus SESS1</taxon>
    </lineage>
</organism>
<dbReference type="KEGG" id="vg:62679237"/>
<dbReference type="EMBL" id="KY249644">
    <property type="protein sequence ID" value="ARB05701.1"/>
    <property type="molecule type" value="Genomic_DNA"/>
</dbReference>